<proteinExistence type="predicted"/>
<feature type="non-terminal residue" evidence="2">
    <location>
        <position position="83"/>
    </location>
</feature>
<feature type="compositionally biased region" description="Basic and acidic residues" evidence="1">
    <location>
        <begin position="1"/>
        <end position="12"/>
    </location>
</feature>
<comment type="caution">
    <text evidence="2">The sequence shown here is derived from an EMBL/GenBank/DDBJ whole genome shotgun (WGS) entry which is preliminary data.</text>
</comment>
<accession>A0A699XLH4</accession>
<dbReference type="AlphaFoldDB" id="A0A699XLH4"/>
<feature type="region of interest" description="Disordered" evidence="1">
    <location>
        <begin position="50"/>
        <end position="83"/>
    </location>
</feature>
<gene>
    <name evidence="2" type="ORF">Tci_930877</name>
</gene>
<dbReference type="EMBL" id="BKCJ011858955">
    <property type="protein sequence ID" value="GFD58908.1"/>
    <property type="molecule type" value="Genomic_DNA"/>
</dbReference>
<protein>
    <submittedName>
        <fullName evidence="2">Uncharacterized protein</fullName>
    </submittedName>
</protein>
<feature type="non-terminal residue" evidence="2">
    <location>
        <position position="1"/>
    </location>
</feature>
<sequence length="83" mass="8709">LVQPGRHLDLPDHGGGVHRSGDQHPHGHYPPDHPAAGAAAVLQRRCGRDRFGLHRAGGHTVGRRSPAGGRSGADPGYRPLHVG</sequence>
<feature type="compositionally biased region" description="Basic and acidic residues" evidence="1">
    <location>
        <begin position="19"/>
        <end position="31"/>
    </location>
</feature>
<name>A0A699XLH4_TANCI</name>
<reference evidence="2" key="1">
    <citation type="journal article" date="2019" name="Sci. Rep.">
        <title>Draft genome of Tanacetum cinerariifolium, the natural source of mosquito coil.</title>
        <authorList>
            <person name="Yamashiro T."/>
            <person name="Shiraishi A."/>
            <person name="Satake H."/>
            <person name="Nakayama K."/>
        </authorList>
    </citation>
    <scope>NUCLEOTIDE SEQUENCE</scope>
</reference>
<evidence type="ECO:0000313" key="2">
    <source>
        <dbReference type="EMBL" id="GFD58908.1"/>
    </source>
</evidence>
<feature type="region of interest" description="Disordered" evidence="1">
    <location>
        <begin position="1"/>
        <end position="37"/>
    </location>
</feature>
<evidence type="ECO:0000256" key="1">
    <source>
        <dbReference type="SAM" id="MobiDB-lite"/>
    </source>
</evidence>
<organism evidence="2">
    <name type="scientific">Tanacetum cinerariifolium</name>
    <name type="common">Dalmatian daisy</name>
    <name type="synonym">Chrysanthemum cinerariifolium</name>
    <dbReference type="NCBI Taxonomy" id="118510"/>
    <lineage>
        <taxon>Eukaryota</taxon>
        <taxon>Viridiplantae</taxon>
        <taxon>Streptophyta</taxon>
        <taxon>Embryophyta</taxon>
        <taxon>Tracheophyta</taxon>
        <taxon>Spermatophyta</taxon>
        <taxon>Magnoliopsida</taxon>
        <taxon>eudicotyledons</taxon>
        <taxon>Gunneridae</taxon>
        <taxon>Pentapetalae</taxon>
        <taxon>asterids</taxon>
        <taxon>campanulids</taxon>
        <taxon>Asterales</taxon>
        <taxon>Asteraceae</taxon>
        <taxon>Asteroideae</taxon>
        <taxon>Anthemideae</taxon>
        <taxon>Anthemidinae</taxon>
        <taxon>Tanacetum</taxon>
    </lineage>
</organism>